<dbReference type="CDD" id="cd00569">
    <property type="entry name" value="HTH_Hin_like"/>
    <property type="match status" value="1"/>
</dbReference>
<feature type="region of interest" description="Disordered" evidence="6">
    <location>
        <begin position="1"/>
        <end position="35"/>
    </location>
</feature>
<sequence length="233" mass="25802">MASKPSATTKKAATRKKRNPPPSNKPTRHPWTRKDGEIHRAGYRIGYARVSTLDQNLALQQDALKEAGCEKIFIEQMSGAVADRPALRDALEYARSGDTIIVWKLDRLARSMKQLIETIEGLRVRGIGFRSLTEALDTTTPQGVLVFHLFSALAEFERALIRERTRAGLRAAKRMGRTGGRPAKLLEDDLDVARTLLANPDITVAEVADRLGVSPATLYRYLPAARTANNLSK</sequence>
<evidence type="ECO:0000256" key="4">
    <source>
        <dbReference type="ARBA" id="ARBA00023172"/>
    </source>
</evidence>
<dbReference type="InterPro" id="IPR009057">
    <property type="entry name" value="Homeodomain-like_sf"/>
</dbReference>
<dbReference type="InterPro" id="IPR050639">
    <property type="entry name" value="SSR_resolvase"/>
</dbReference>
<dbReference type="PROSITE" id="PS51736">
    <property type="entry name" value="RECOMBINASES_3"/>
    <property type="match status" value="1"/>
</dbReference>
<keyword evidence="2" id="KW-0229">DNA integration</keyword>
<evidence type="ECO:0000256" key="3">
    <source>
        <dbReference type="ARBA" id="ARBA00023125"/>
    </source>
</evidence>
<keyword evidence="4" id="KW-0233">DNA recombination</keyword>
<dbReference type="SMART" id="SM00857">
    <property type="entry name" value="Resolvase"/>
    <property type="match status" value="1"/>
</dbReference>
<dbReference type="Gene3D" id="1.10.10.60">
    <property type="entry name" value="Homeodomain-like"/>
    <property type="match status" value="1"/>
</dbReference>
<accession>A0ABM8EE34</accession>
<dbReference type="PANTHER" id="PTHR30461:SF2">
    <property type="entry name" value="SERINE RECOMBINASE PINE-RELATED"/>
    <property type="match status" value="1"/>
</dbReference>
<comment type="similarity">
    <text evidence="1">Belongs to the site-specific recombinase resolvase family.</text>
</comment>
<feature type="compositionally biased region" description="Low complexity" evidence="6">
    <location>
        <begin position="1"/>
        <end position="11"/>
    </location>
</feature>
<keyword evidence="8" id="KW-0614">Plasmid</keyword>
<evidence type="ECO:0000313" key="9">
    <source>
        <dbReference type="Proteomes" id="UP001317629"/>
    </source>
</evidence>
<dbReference type="Proteomes" id="UP001317629">
    <property type="component" value="Plasmid pSS37A-Re-2"/>
</dbReference>
<evidence type="ECO:0000259" key="7">
    <source>
        <dbReference type="PROSITE" id="PS51736"/>
    </source>
</evidence>
<keyword evidence="3" id="KW-0238">DNA-binding</keyword>
<dbReference type="Pfam" id="PF00239">
    <property type="entry name" value="Resolvase"/>
    <property type="match status" value="1"/>
</dbReference>
<protein>
    <submittedName>
        <fullName evidence="8">Invertase</fullName>
    </submittedName>
</protein>
<dbReference type="SUPFAM" id="SSF46689">
    <property type="entry name" value="Homeodomain-like"/>
    <property type="match status" value="1"/>
</dbReference>
<dbReference type="PROSITE" id="PS00398">
    <property type="entry name" value="RECOMBINASES_2"/>
    <property type="match status" value="1"/>
</dbReference>
<gene>
    <name evidence="8" type="ORF">SS37A_38340</name>
</gene>
<dbReference type="Gene3D" id="3.40.50.1390">
    <property type="entry name" value="Resolvase, N-terminal catalytic domain"/>
    <property type="match status" value="1"/>
</dbReference>
<feature type="active site" description="O-(5'-phospho-DNA)-serine intermediate" evidence="5">
    <location>
        <position position="51"/>
    </location>
</feature>
<evidence type="ECO:0000256" key="2">
    <source>
        <dbReference type="ARBA" id="ARBA00022908"/>
    </source>
</evidence>
<dbReference type="InterPro" id="IPR006118">
    <property type="entry name" value="Recombinase_CS"/>
</dbReference>
<evidence type="ECO:0000256" key="5">
    <source>
        <dbReference type="PROSITE-ProRule" id="PRU10137"/>
    </source>
</evidence>
<dbReference type="RefSeq" id="WP_281932621.1">
    <property type="nucleotide sequence ID" value="NZ_AP027144.1"/>
</dbReference>
<evidence type="ECO:0000256" key="1">
    <source>
        <dbReference type="ARBA" id="ARBA00009913"/>
    </source>
</evidence>
<dbReference type="InterPro" id="IPR006120">
    <property type="entry name" value="Resolvase_HTH_dom"/>
</dbReference>
<dbReference type="EMBL" id="AP027144">
    <property type="protein sequence ID" value="BDV36304.1"/>
    <property type="molecule type" value="Genomic_DNA"/>
</dbReference>
<dbReference type="PROSITE" id="PS00397">
    <property type="entry name" value="RECOMBINASES_1"/>
    <property type="match status" value="1"/>
</dbReference>
<name>A0ABM8EE34_9HYPH</name>
<dbReference type="InterPro" id="IPR036162">
    <property type="entry name" value="Resolvase-like_N_sf"/>
</dbReference>
<geneLocation type="plasmid" evidence="8 9">
    <name>pSS37A-Re-2</name>
</geneLocation>
<dbReference type="CDD" id="cd03768">
    <property type="entry name" value="SR_ResInv"/>
    <property type="match status" value="1"/>
</dbReference>
<dbReference type="SUPFAM" id="SSF53041">
    <property type="entry name" value="Resolvase-like"/>
    <property type="match status" value="1"/>
</dbReference>
<feature type="domain" description="Resolvase/invertase-type recombinase catalytic" evidence="7">
    <location>
        <begin position="43"/>
        <end position="176"/>
    </location>
</feature>
<evidence type="ECO:0000313" key="8">
    <source>
        <dbReference type="EMBL" id="BDV36304.1"/>
    </source>
</evidence>
<dbReference type="PANTHER" id="PTHR30461">
    <property type="entry name" value="DNA-INVERTASE FROM LAMBDOID PROPHAGE"/>
    <property type="match status" value="1"/>
</dbReference>
<proteinExistence type="inferred from homology"/>
<evidence type="ECO:0000256" key="6">
    <source>
        <dbReference type="SAM" id="MobiDB-lite"/>
    </source>
</evidence>
<keyword evidence="9" id="KW-1185">Reference proteome</keyword>
<dbReference type="Pfam" id="PF02796">
    <property type="entry name" value="HTH_7"/>
    <property type="match status" value="1"/>
</dbReference>
<organism evidence="8 9">
    <name type="scientific">Methylocystis iwaonis</name>
    <dbReference type="NCBI Taxonomy" id="2885079"/>
    <lineage>
        <taxon>Bacteria</taxon>
        <taxon>Pseudomonadati</taxon>
        <taxon>Pseudomonadota</taxon>
        <taxon>Alphaproteobacteria</taxon>
        <taxon>Hyphomicrobiales</taxon>
        <taxon>Methylocystaceae</taxon>
        <taxon>Methylocystis</taxon>
    </lineage>
</organism>
<reference evidence="8 9" key="1">
    <citation type="journal article" date="2023" name="Int. J. Syst. Evol. Microbiol.">
        <title>Methylocystis iwaonis sp. nov., a type II methane-oxidizing bacterium from surface soil of a rice paddy field in Japan, and emended description of the genus Methylocystis (ex Whittenbury et al. 1970) Bowman et al. 1993.</title>
        <authorList>
            <person name="Kaise H."/>
            <person name="Sawadogo J.B."/>
            <person name="Alam M.S."/>
            <person name="Ueno C."/>
            <person name="Dianou D."/>
            <person name="Shinjo R."/>
            <person name="Asakawa S."/>
        </authorList>
    </citation>
    <scope>NUCLEOTIDE SEQUENCE [LARGE SCALE GENOMIC DNA]</scope>
    <source>
        <strain evidence="8 9">SS37A-Re</strain>
    </source>
</reference>
<dbReference type="InterPro" id="IPR006119">
    <property type="entry name" value="Resolv_N"/>
</dbReference>